<evidence type="ECO:0000313" key="1">
    <source>
        <dbReference type="EMBL" id="KMQ84116.1"/>
    </source>
</evidence>
<protein>
    <submittedName>
        <fullName evidence="1">Myb-binding protein 1a</fullName>
    </submittedName>
</protein>
<accession>A0A0J7K1S0</accession>
<proteinExistence type="predicted"/>
<keyword evidence="2" id="KW-1185">Reference proteome</keyword>
<dbReference type="EMBL" id="LBMM01017329">
    <property type="protein sequence ID" value="KMQ84116.1"/>
    <property type="molecule type" value="Genomic_DNA"/>
</dbReference>
<dbReference type="PaxDb" id="67767-A0A0J7K1S0"/>
<dbReference type="AlphaFoldDB" id="A0A0J7K1S0"/>
<gene>
    <name evidence="1" type="ORF">RF55_18378</name>
</gene>
<dbReference type="Proteomes" id="UP000036403">
    <property type="component" value="Unassembled WGS sequence"/>
</dbReference>
<reference evidence="1 2" key="1">
    <citation type="submission" date="2015-04" db="EMBL/GenBank/DDBJ databases">
        <title>Lasius niger genome sequencing.</title>
        <authorList>
            <person name="Konorov E.A."/>
            <person name="Nikitin M.A."/>
            <person name="Kirill M.V."/>
            <person name="Chang P."/>
        </authorList>
    </citation>
    <scope>NUCLEOTIDE SEQUENCE [LARGE SCALE GENOMIC DNA]</scope>
    <source>
        <tissue evidence="1">Whole</tissue>
    </source>
</reference>
<sequence length="87" mass="10140">MREAWGIGKRIWGKNWEQSIWLYDTLAWTVMGYGVEICGWKERKEVEEIHKRFLKWTMGVEDTGVYGARGAGKMEDEGKSWKKGLGL</sequence>
<comment type="caution">
    <text evidence="1">The sequence shown here is derived from an EMBL/GenBank/DDBJ whole genome shotgun (WGS) entry which is preliminary data.</text>
</comment>
<evidence type="ECO:0000313" key="2">
    <source>
        <dbReference type="Proteomes" id="UP000036403"/>
    </source>
</evidence>
<organism evidence="1 2">
    <name type="scientific">Lasius niger</name>
    <name type="common">Black garden ant</name>
    <dbReference type="NCBI Taxonomy" id="67767"/>
    <lineage>
        <taxon>Eukaryota</taxon>
        <taxon>Metazoa</taxon>
        <taxon>Ecdysozoa</taxon>
        <taxon>Arthropoda</taxon>
        <taxon>Hexapoda</taxon>
        <taxon>Insecta</taxon>
        <taxon>Pterygota</taxon>
        <taxon>Neoptera</taxon>
        <taxon>Endopterygota</taxon>
        <taxon>Hymenoptera</taxon>
        <taxon>Apocrita</taxon>
        <taxon>Aculeata</taxon>
        <taxon>Formicoidea</taxon>
        <taxon>Formicidae</taxon>
        <taxon>Formicinae</taxon>
        <taxon>Lasius</taxon>
        <taxon>Lasius</taxon>
    </lineage>
</organism>
<name>A0A0J7K1S0_LASNI</name>
<dbReference type="OrthoDB" id="7615957at2759"/>